<dbReference type="STRING" id="1801677.A2365_03210"/>
<dbReference type="UniPathway" id="UPA00109">
    <property type="reaction ID" value="UER00188"/>
</dbReference>
<dbReference type="SUPFAM" id="SSF51621">
    <property type="entry name" value="Phosphoenolpyruvate/pyruvate domain"/>
    <property type="match status" value="1"/>
</dbReference>
<dbReference type="Gene3D" id="3.40.1380.20">
    <property type="entry name" value="Pyruvate kinase, C-terminal domain"/>
    <property type="match status" value="1"/>
</dbReference>
<keyword evidence="6" id="KW-0479">Metal-binding</keyword>
<comment type="similarity">
    <text evidence="3 14">Belongs to the pyruvate kinase family.</text>
</comment>
<evidence type="ECO:0000256" key="13">
    <source>
        <dbReference type="NCBIfam" id="TIGR01064"/>
    </source>
</evidence>
<evidence type="ECO:0000256" key="10">
    <source>
        <dbReference type="ARBA" id="ARBA00022842"/>
    </source>
</evidence>
<keyword evidence="12 16" id="KW-0670">Pyruvate</keyword>
<dbReference type="PANTHER" id="PTHR11817">
    <property type="entry name" value="PYRUVATE KINASE"/>
    <property type="match status" value="1"/>
</dbReference>
<gene>
    <name evidence="16" type="ORF">A2365_03210</name>
</gene>
<dbReference type="InterPro" id="IPR036918">
    <property type="entry name" value="Pyrv_Knase_C_sf"/>
</dbReference>
<keyword evidence="7" id="KW-0547">Nucleotide-binding</keyword>
<evidence type="ECO:0000256" key="2">
    <source>
        <dbReference type="ARBA" id="ARBA00004997"/>
    </source>
</evidence>
<evidence type="ECO:0000256" key="4">
    <source>
        <dbReference type="ARBA" id="ARBA00012142"/>
    </source>
</evidence>
<dbReference type="SUPFAM" id="SSF52935">
    <property type="entry name" value="PK C-terminal domain-like"/>
    <property type="match status" value="1"/>
</dbReference>
<keyword evidence="9" id="KW-0067">ATP-binding</keyword>
<keyword evidence="11 14" id="KW-0324">Glycolysis</keyword>
<evidence type="ECO:0000256" key="5">
    <source>
        <dbReference type="ARBA" id="ARBA00022679"/>
    </source>
</evidence>
<comment type="pathway">
    <text evidence="2 14">Carbohydrate degradation; glycolysis; pyruvate from D-glyceraldehyde 3-phosphate: step 5/5.</text>
</comment>
<name>A0A1G2EQ44_9BACT</name>
<evidence type="ECO:0000256" key="3">
    <source>
        <dbReference type="ARBA" id="ARBA00008663"/>
    </source>
</evidence>
<dbReference type="AlphaFoldDB" id="A0A1G2EQ44"/>
<comment type="cofactor">
    <cofactor evidence="1">
        <name>K(+)</name>
        <dbReference type="ChEBI" id="CHEBI:29103"/>
    </cofactor>
</comment>
<evidence type="ECO:0000256" key="6">
    <source>
        <dbReference type="ARBA" id="ARBA00022723"/>
    </source>
</evidence>
<dbReference type="InterPro" id="IPR018209">
    <property type="entry name" value="Pyrv_Knase_AS"/>
</dbReference>
<accession>A0A1G2EQ44</accession>
<keyword evidence="10 14" id="KW-0460">Magnesium</keyword>
<dbReference type="PROSITE" id="PS00110">
    <property type="entry name" value="PYRUVATE_KINASE"/>
    <property type="match status" value="1"/>
</dbReference>
<dbReference type="GO" id="GO:0016301">
    <property type="term" value="F:kinase activity"/>
    <property type="evidence" value="ECO:0007669"/>
    <property type="project" value="UniProtKB-KW"/>
</dbReference>
<dbReference type="InterPro" id="IPR015813">
    <property type="entry name" value="Pyrv/PenolPyrv_kinase-like_dom"/>
</dbReference>
<dbReference type="InterPro" id="IPR015793">
    <property type="entry name" value="Pyrv_Knase_brl"/>
</dbReference>
<dbReference type="NCBIfam" id="NF004491">
    <property type="entry name" value="PRK05826.1"/>
    <property type="match status" value="1"/>
</dbReference>
<dbReference type="InterPro" id="IPR015806">
    <property type="entry name" value="Pyrv_Knase_insert_dom_sf"/>
</dbReference>
<dbReference type="GO" id="GO:0030955">
    <property type="term" value="F:potassium ion binding"/>
    <property type="evidence" value="ECO:0007669"/>
    <property type="project" value="UniProtKB-UniRule"/>
</dbReference>
<evidence type="ECO:0000313" key="17">
    <source>
        <dbReference type="Proteomes" id="UP000177740"/>
    </source>
</evidence>
<dbReference type="InterPro" id="IPR001697">
    <property type="entry name" value="Pyr_Knase"/>
</dbReference>
<dbReference type="PRINTS" id="PR01050">
    <property type="entry name" value="PYRUVTKNASE"/>
</dbReference>
<feature type="domain" description="Pyruvate kinase barrel" evidence="15">
    <location>
        <begin position="5"/>
        <end position="319"/>
    </location>
</feature>
<evidence type="ECO:0000256" key="7">
    <source>
        <dbReference type="ARBA" id="ARBA00022741"/>
    </source>
</evidence>
<proteinExistence type="inferred from homology"/>
<protein>
    <recommendedName>
        <fullName evidence="4 13">Pyruvate kinase</fullName>
        <ecNumber evidence="4 13">2.7.1.40</ecNumber>
    </recommendedName>
</protein>
<dbReference type="Gene3D" id="3.20.20.60">
    <property type="entry name" value="Phosphoenolpyruvate-binding domains"/>
    <property type="match status" value="1"/>
</dbReference>
<keyword evidence="5 14" id="KW-0808">Transferase</keyword>
<dbReference type="GO" id="GO:0004743">
    <property type="term" value="F:pyruvate kinase activity"/>
    <property type="evidence" value="ECO:0007669"/>
    <property type="project" value="UniProtKB-UniRule"/>
</dbReference>
<sequence>MERKLTKIIATISDRKYAPDFIASLHEAGADVMRLNTAHQTLENTLKIINSIRKVSDRIAILIDTKGPEVRVAGLEAEIFLKKGCRIEIAGYKRGAVSSEKRIYANYSGFPKNISAGSSIFIDNGKIELKVEKKLGNVLFCRVLNEGIVKPFKSINAPGIKTNLPSLAKKDEEYLKFSVKHKIDFIAHSFVRNKKDIFAIQKMVKGSKIKIIAKIENREGVENINEIIDHAYGIMIARGDMGIEMPAEEIPLLQKEIIRKCISNRKPVIVATQMLQSMINSPRPTRAEVSDVANAVIDGADAVMLSDESATGDYPIEAVKTLSKILARVESGKERYLYKLPDPIVKDSSASFLMKSAVSATKEMDIKQILMADPDAFEVSILASLRGRTPIFFKCYDRSLVRQLSLTYGVEAEYTEKSEGIPDILRDLVKRKRIFPEDKIIILSSGSSKGSEANSLEISQVKKIILSTGL</sequence>
<dbReference type="NCBIfam" id="TIGR01064">
    <property type="entry name" value="pyruv_kin"/>
    <property type="match status" value="1"/>
</dbReference>
<evidence type="ECO:0000313" key="16">
    <source>
        <dbReference type="EMBL" id="OGZ27491.1"/>
    </source>
</evidence>
<comment type="catalytic activity">
    <reaction evidence="14">
        <text>pyruvate + ATP = phosphoenolpyruvate + ADP + H(+)</text>
        <dbReference type="Rhea" id="RHEA:18157"/>
        <dbReference type="ChEBI" id="CHEBI:15361"/>
        <dbReference type="ChEBI" id="CHEBI:15378"/>
        <dbReference type="ChEBI" id="CHEBI:30616"/>
        <dbReference type="ChEBI" id="CHEBI:58702"/>
        <dbReference type="ChEBI" id="CHEBI:456216"/>
        <dbReference type="EC" id="2.7.1.40"/>
    </reaction>
</comment>
<keyword evidence="8 14" id="KW-0418">Kinase</keyword>
<dbReference type="GO" id="GO:0005524">
    <property type="term" value="F:ATP binding"/>
    <property type="evidence" value="ECO:0007669"/>
    <property type="project" value="UniProtKB-KW"/>
</dbReference>
<dbReference type="Pfam" id="PF00224">
    <property type="entry name" value="PK"/>
    <property type="match status" value="1"/>
</dbReference>
<evidence type="ECO:0000259" key="15">
    <source>
        <dbReference type="Pfam" id="PF00224"/>
    </source>
</evidence>
<evidence type="ECO:0000256" key="8">
    <source>
        <dbReference type="ARBA" id="ARBA00022777"/>
    </source>
</evidence>
<evidence type="ECO:0000256" key="1">
    <source>
        <dbReference type="ARBA" id="ARBA00001958"/>
    </source>
</evidence>
<dbReference type="GO" id="GO:0000287">
    <property type="term" value="F:magnesium ion binding"/>
    <property type="evidence" value="ECO:0007669"/>
    <property type="project" value="UniProtKB-UniRule"/>
</dbReference>
<comment type="caution">
    <text evidence="16">The sequence shown here is derived from an EMBL/GenBank/DDBJ whole genome shotgun (WGS) entry which is preliminary data.</text>
</comment>
<evidence type="ECO:0000256" key="11">
    <source>
        <dbReference type="ARBA" id="ARBA00023152"/>
    </source>
</evidence>
<organism evidence="16 17">
    <name type="scientific">Candidatus Nealsonbacteria bacterium RIFOXYB1_FULL_40_15</name>
    <dbReference type="NCBI Taxonomy" id="1801677"/>
    <lineage>
        <taxon>Bacteria</taxon>
        <taxon>Candidatus Nealsoniibacteriota</taxon>
    </lineage>
</organism>
<evidence type="ECO:0000256" key="14">
    <source>
        <dbReference type="RuleBase" id="RU000504"/>
    </source>
</evidence>
<evidence type="ECO:0000256" key="12">
    <source>
        <dbReference type="ARBA" id="ARBA00023317"/>
    </source>
</evidence>
<dbReference type="EMBL" id="MHMM01000006">
    <property type="protein sequence ID" value="OGZ27491.1"/>
    <property type="molecule type" value="Genomic_DNA"/>
</dbReference>
<dbReference type="SUPFAM" id="SSF50800">
    <property type="entry name" value="PK beta-barrel domain-like"/>
    <property type="match status" value="1"/>
</dbReference>
<dbReference type="InterPro" id="IPR011037">
    <property type="entry name" value="Pyrv_Knase-like_insert_dom_sf"/>
</dbReference>
<evidence type="ECO:0000256" key="9">
    <source>
        <dbReference type="ARBA" id="ARBA00022840"/>
    </source>
</evidence>
<dbReference type="EC" id="2.7.1.40" evidence="4 13"/>
<reference evidence="16 17" key="1">
    <citation type="journal article" date="2016" name="Nat. Commun.">
        <title>Thousands of microbial genomes shed light on interconnected biogeochemical processes in an aquifer system.</title>
        <authorList>
            <person name="Anantharaman K."/>
            <person name="Brown C.T."/>
            <person name="Hug L.A."/>
            <person name="Sharon I."/>
            <person name="Castelle C.J."/>
            <person name="Probst A.J."/>
            <person name="Thomas B.C."/>
            <person name="Singh A."/>
            <person name="Wilkins M.J."/>
            <person name="Karaoz U."/>
            <person name="Brodie E.L."/>
            <person name="Williams K.H."/>
            <person name="Hubbard S.S."/>
            <person name="Banfield J.F."/>
        </authorList>
    </citation>
    <scope>NUCLEOTIDE SEQUENCE [LARGE SCALE GENOMIC DNA]</scope>
</reference>
<dbReference type="Gene3D" id="2.40.33.10">
    <property type="entry name" value="PK beta-barrel domain-like"/>
    <property type="match status" value="1"/>
</dbReference>
<dbReference type="InterPro" id="IPR040442">
    <property type="entry name" value="Pyrv_kinase-like_dom_sf"/>
</dbReference>
<dbReference type="Proteomes" id="UP000177740">
    <property type="component" value="Unassembled WGS sequence"/>
</dbReference>